<accession>A0A9P0M0S2</accession>
<dbReference type="Proteomes" id="UP001152888">
    <property type="component" value="Unassembled WGS sequence"/>
</dbReference>
<evidence type="ECO:0000313" key="2">
    <source>
        <dbReference type="EMBL" id="CAH2003560.1"/>
    </source>
</evidence>
<protein>
    <submittedName>
        <fullName evidence="2">Uncharacterized protein</fullName>
    </submittedName>
</protein>
<gene>
    <name evidence="2" type="ORF">ACAOBT_LOCUS27481</name>
</gene>
<sequence>MDKERSQSPSSNRDDDDNRNIRIIPPSTSEASEDPVKIQKRKDRREAFLEKRLESIPEKESLASAKIEPTVSTRIGLQYVSEGKYVPGEPRPRYIAPRAKKQQKFFESRRANTADKFCKYSSVKIDDPTLSKKVNAKLAVPSPEPSRAKVEPRRVTPTPSWLYPYPQTKEELELKKPKSGIFINETKTGIQGYDSFELVYSKSPRSDVHTSKGKQKKRRKSKRGRGENEDDDQGEQKNKKRKRKRKIMKEDGQVVEEVENEMEEMVAEGMGEYPEIDALASYLTKQFKRNVTQISASTSYQIKDIQSLISEKEILEVAAVNKYIQKFRRESEVKTYVPKKRKFKRGTLESHSFTNIWQPTLKEFFFGSKEGDKKIRFIVEEPEVTGYIRSDNKRVFNLTKALNIFFARQNAGILKTQDLSIAMWKDKYYYLFDARPRTRDLYVASGGTAIMANFYDIPSLVTVFLDRSNFGNWPFLIYPIKVTKVLNRDDPEPKSQIGLESMSTFNVLNEQKAVCLGSFDLSDKCFDFARNKQSLPMSVVSLVYSRITPPSAWHRSTIDKIMIIGNQLYLECIECESIVELRLDSLPAIFTVGPYLVEIYIYANVFVDFIYKNCCCQLKSTLEEYFETSTNSILQIGKCYLGVWKQRNMYFCFDPYPRNKEGFQCRNGAACVSMHTTIESLVYTITTNFDERDVIFYIHALKVCKIHRDPVQSSKFPKHLTMDDFSPEEFKKYKMLKSKKTATEKPITVDYTALAIRRLLLGDSPDNSIFEIGSTVESLGMEQIPPMVKKHPSRSILNKLKEKPTVGDVIADLDSPSLSDTQILPELPQQQTFEEDIEFQDLDTFELTMEEIELQEIPPEEGYARIKLLETGEGMEEEYEGMMEAYGEGEGLDDWYYVMNQFAQVGEYSLPKDVSRISDNVNTDITYFPIKKEILYPTYLRDKQQMRLSGSSSVTSSC</sequence>
<dbReference type="PANTHER" id="PTHR40552">
    <property type="entry name" value="AT05186P-RELATED"/>
    <property type="match status" value="1"/>
</dbReference>
<feature type="compositionally biased region" description="Basic and acidic residues" evidence="1">
    <location>
        <begin position="1"/>
        <end position="20"/>
    </location>
</feature>
<evidence type="ECO:0000313" key="3">
    <source>
        <dbReference type="Proteomes" id="UP001152888"/>
    </source>
</evidence>
<comment type="caution">
    <text evidence="2">The sequence shown here is derived from an EMBL/GenBank/DDBJ whole genome shotgun (WGS) entry which is preliminary data.</text>
</comment>
<feature type="region of interest" description="Disordered" evidence="1">
    <location>
        <begin position="1"/>
        <end position="43"/>
    </location>
</feature>
<dbReference type="EMBL" id="CAKOFQ010007546">
    <property type="protein sequence ID" value="CAH2003560.1"/>
    <property type="molecule type" value="Genomic_DNA"/>
</dbReference>
<keyword evidence="3" id="KW-1185">Reference proteome</keyword>
<feature type="compositionally biased region" description="Basic residues" evidence="1">
    <location>
        <begin position="238"/>
        <end position="247"/>
    </location>
</feature>
<proteinExistence type="predicted"/>
<dbReference type="OrthoDB" id="8062037at2759"/>
<feature type="compositionally biased region" description="Basic residues" evidence="1">
    <location>
        <begin position="211"/>
        <end position="223"/>
    </location>
</feature>
<organism evidence="2 3">
    <name type="scientific">Acanthoscelides obtectus</name>
    <name type="common">Bean weevil</name>
    <name type="synonym">Bruchus obtectus</name>
    <dbReference type="NCBI Taxonomy" id="200917"/>
    <lineage>
        <taxon>Eukaryota</taxon>
        <taxon>Metazoa</taxon>
        <taxon>Ecdysozoa</taxon>
        <taxon>Arthropoda</taxon>
        <taxon>Hexapoda</taxon>
        <taxon>Insecta</taxon>
        <taxon>Pterygota</taxon>
        <taxon>Neoptera</taxon>
        <taxon>Endopterygota</taxon>
        <taxon>Coleoptera</taxon>
        <taxon>Polyphaga</taxon>
        <taxon>Cucujiformia</taxon>
        <taxon>Chrysomeloidea</taxon>
        <taxon>Chrysomelidae</taxon>
        <taxon>Bruchinae</taxon>
        <taxon>Bruchini</taxon>
        <taxon>Acanthoscelides</taxon>
    </lineage>
</organism>
<dbReference type="AlphaFoldDB" id="A0A9P0M0S2"/>
<name>A0A9P0M0S2_ACAOB</name>
<dbReference type="Gene3D" id="3.90.70.120">
    <property type="match status" value="1"/>
</dbReference>
<feature type="region of interest" description="Disordered" evidence="1">
    <location>
        <begin position="136"/>
        <end position="169"/>
    </location>
</feature>
<reference evidence="2" key="1">
    <citation type="submission" date="2022-03" db="EMBL/GenBank/DDBJ databases">
        <authorList>
            <person name="Sayadi A."/>
        </authorList>
    </citation>
    <scope>NUCLEOTIDE SEQUENCE</scope>
</reference>
<evidence type="ECO:0000256" key="1">
    <source>
        <dbReference type="SAM" id="MobiDB-lite"/>
    </source>
</evidence>
<dbReference type="PANTHER" id="PTHR40552:SF6">
    <property type="entry name" value="FI09606P-RELATED"/>
    <property type="match status" value="1"/>
</dbReference>
<feature type="region of interest" description="Disordered" evidence="1">
    <location>
        <begin position="203"/>
        <end position="252"/>
    </location>
</feature>